<keyword evidence="5" id="KW-1185">Reference proteome</keyword>
<feature type="compositionally biased region" description="Basic and acidic residues" evidence="2">
    <location>
        <begin position="337"/>
        <end position="350"/>
    </location>
</feature>
<dbReference type="PANTHER" id="PTHR35391:SF7">
    <property type="entry name" value="C2H2-TYPE DOMAIN-CONTAINING PROTEIN"/>
    <property type="match status" value="1"/>
</dbReference>
<dbReference type="Proteomes" id="UP000294003">
    <property type="component" value="Unassembled WGS sequence"/>
</dbReference>
<dbReference type="Pfam" id="PF26118">
    <property type="entry name" value="DUF8035"/>
    <property type="match status" value="1"/>
</dbReference>
<feature type="region of interest" description="Disordered" evidence="2">
    <location>
        <begin position="331"/>
        <end position="494"/>
    </location>
</feature>
<feature type="domain" description="DUF8035" evidence="3">
    <location>
        <begin position="557"/>
        <end position="609"/>
    </location>
</feature>
<dbReference type="PANTHER" id="PTHR35391">
    <property type="entry name" value="C2H2-TYPE DOMAIN-CONTAINING PROTEIN-RELATED"/>
    <property type="match status" value="1"/>
</dbReference>
<comment type="caution">
    <text evidence="4">The sequence shown here is derived from an EMBL/GenBank/DDBJ whole genome shotgun (WGS) entry which is preliminary data.</text>
</comment>
<feature type="compositionally biased region" description="Polar residues" evidence="2">
    <location>
        <begin position="617"/>
        <end position="637"/>
    </location>
</feature>
<accession>A0ABY0HJ21</accession>
<evidence type="ECO:0000259" key="3">
    <source>
        <dbReference type="Pfam" id="PF26118"/>
    </source>
</evidence>
<reference evidence="4 5" key="1">
    <citation type="submission" date="2018-06" db="EMBL/GenBank/DDBJ databases">
        <title>Complete Genomes of Monosporascus.</title>
        <authorList>
            <person name="Robinson A.J."/>
            <person name="Natvig D.O."/>
        </authorList>
    </citation>
    <scope>NUCLEOTIDE SEQUENCE [LARGE SCALE GENOMIC DNA]</scope>
    <source>
        <strain evidence="4 5">CBS 609.92</strain>
    </source>
</reference>
<evidence type="ECO:0000256" key="2">
    <source>
        <dbReference type="SAM" id="MobiDB-lite"/>
    </source>
</evidence>
<dbReference type="EMBL" id="QJNS01000009">
    <property type="protein sequence ID" value="RYO94592.1"/>
    <property type="molecule type" value="Genomic_DNA"/>
</dbReference>
<feature type="compositionally biased region" description="Acidic residues" evidence="2">
    <location>
        <begin position="389"/>
        <end position="406"/>
    </location>
</feature>
<proteinExistence type="predicted"/>
<evidence type="ECO:0000313" key="4">
    <source>
        <dbReference type="EMBL" id="RYO94592.1"/>
    </source>
</evidence>
<feature type="compositionally biased region" description="Basic and acidic residues" evidence="2">
    <location>
        <begin position="446"/>
        <end position="458"/>
    </location>
</feature>
<dbReference type="InterPro" id="IPR058348">
    <property type="entry name" value="DUF8035"/>
</dbReference>
<feature type="compositionally biased region" description="Acidic residues" evidence="2">
    <location>
        <begin position="103"/>
        <end position="113"/>
    </location>
</feature>
<gene>
    <name evidence="4" type="ORF">DL762_000484</name>
</gene>
<feature type="region of interest" description="Disordered" evidence="2">
    <location>
        <begin position="610"/>
        <end position="639"/>
    </location>
</feature>
<organism evidence="4 5">
    <name type="scientific">Monosporascus cannonballus</name>
    <dbReference type="NCBI Taxonomy" id="155416"/>
    <lineage>
        <taxon>Eukaryota</taxon>
        <taxon>Fungi</taxon>
        <taxon>Dikarya</taxon>
        <taxon>Ascomycota</taxon>
        <taxon>Pezizomycotina</taxon>
        <taxon>Sordariomycetes</taxon>
        <taxon>Xylariomycetidae</taxon>
        <taxon>Xylariales</taxon>
        <taxon>Xylariales incertae sedis</taxon>
        <taxon>Monosporascus</taxon>
    </lineage>
</organism>
<evidence type="ECO:0000256" key="1">
    <source>
        <dbReference type="SAM" id="Coils"/>
    </source>
</evidence>
<feature type="region of interest" description="Disordered" evidence="2">
    <location>
        <begin position="96"/>
        <end position="128"/>
    </location>
</feature>
<keyword evidence="1" id="KW-0175">Coiled coil</keyword>
<feature type="coiled-coil region" evidence="1">
    <location>
        <begin position="507"/>
        <end position="540"/>
    </location>
</feature>
<feature type="compositionally biased region" description="Basic and acidic residues" evidence="2">
    <location>
        <begin position="415"/>
        <end position="425"/>
    </location>
</feature>
<protein>
    <recommendedName>
        <fullName evidence="3">DUF8035 domain-containing protein</fullName>
    </recommendedName>
</protein>
<sequence length="658" mass="74201">MDSAVSIFSRVNESGTVFISLERALSNSSRFAAQVRPEDIKDEFYRFKIWAGNIAAHRKGRRSLEYRLRDAALLKDEVHKLLTALHGSLQTSIVQEKRRPWDELSDSESDSDSDAEHSDDAESQGDTELKQLLGSIKTTITCLFRLSMSIRDPAPNDQSRSIITVDKSHFEEYDMQHAKAKYPGCAGYLVERLGRANSGRRQYLSYREEHHQKLVKDIDLIGLEVPRTERTSNSTEVTLMPTVRPNSFGEVDSDDALSQTSYATSVNAAIRVPPLPKEAHEKEHYECPICFMIVSIHTAAGWKYALRLYHNPGLLLTRLALFALPLNLESTEDDRQDQEQEVRVRGRQDEELSDVSDTLDANEPASEEQVPLLLQRMDSVLQPERKEDDDVEEAGGESLENIEEEAGTTGVEPRPMSKELYDAHRPPRSGADAEPNRVPLSSLHSTAKEIHNDKDTWPHPKGILRKPTEKFPDGPNPDLEGVAQLGRNGDTPPGAKFGGLSALTLAMQELQLSRIEAREKAREEERRRQEREIREETRNMQGRLAECLGLCKILPGARRTEIARKFVDPEALEEAGEHFEERLHCFVVLRVLRYEEVQKLADRTKEIRESKEAANSARETASSKGKQVAVSTESDSGSDIIIYPVPKRGIVDLLKTQR</sequence>
<evidence type="ECO:0000313" key="5">
    <source>
        <dbReference type="Proteomes" id="UP000294003"/>
    </source>
</evidence>
<name>A0ABY0HJ21_9PEZI</name>